<comment type="caution">
    <text evidence="2">The sequence shown here is derived from an EMBL/GenBank/DDBJ whole genome shotgun (WGS) entry which is preliminary data.</text>
</comment>
<feature type="region of interest" description="Disordered" evidence="1">
    <location>
        <begin position="72"/>
        <end position="105"/>
    </location>
</feature>
<dbReference type="Proteomes" id="UP001558652">
    <property type="component" value="Unassembled WGS sequence"/>
</dbReference>
<feature type="compositionally biased region" description="Basic residues" evidence="1">
    <location>
        <begin position="93"/>
        <end position="105"/>
    </location>
</feature>
<organism evidence="2 3">
    <name type="scientific">Ranatra chinensis</name>
    <dbReference type="NCBI Taxonomy" id="642074"/>
    <lineage>
        <taxon>Eukaryota</taxon>
        <taxon>Metazoa</taxon>
        <taxon>Ecdysozoa</taxon>
        <taxon>Arthropoda</taxon>
        <taxon>Hexapoda</taxon>
        <taxon>Insecta</taxon>
        <taxon>Pterygota</taxon>
        <taxon>Neoptera</taxon>
        <taxon>Paraneoptera</taxon>
        <taxon>Hemiptera</taxon>
        <taxon>Heteroptera</taxon>
        <taxon>Panheteroptera</taxon>
        <taxon>Nepomorpha</taxon>
        <taxon>Nepidae</taxon>
        <taxon>Ranatrinae</taxon>
        <taxon>Ranatra</taxon>
    </lineage>
</organism>
<sequence>MASKRRNIPSNIIAQAEDGVQAPKLYENKKRETTEIGAGVHFRRAPFAADHQPKGPLPLQLLSVIRRLEARRKQRPVCPSALLRAKPPDRRRDNRRQKQTSASRK</sequence>
<gene>
    <name evidence="2" type="ORF">AAG570_009767</name>
</gene>
<name>A0ABD0Z0U6_9HEMI</name>
<protein>
    <submittedName>
        <fullName evidence="2">Uncharacterized protein</fullName>
    </submittedName>
</protein>
<evidence type="ECO:0000313" key="2">
    <source>
        <dbReference type="EMBL" id="KAL1138072.1"/>
    </source>
</evidence>
<proteinExistence type="predicted"/>
<keyword evidence="3" id="KW-1185">Reference proteome</keyword>
<evidence type="ECO:0000256" key="1">
    <source>
        <dbReference type="SAM" id="MobiDB-lite"/>
    </source>
</evidence>
<reference evidence="2 3" key="1">
    <citation type="submission" date="2024-07" db="EMBL/GenBank/DDBJ databases">
        <title>Chromosome-level genome assembly of the water stick insect Ranatra chinensis (Heteroptera: Nepidae).</title>
        <authorList>
            <person name="Liu X."/>
        </authorList>
    </citation>
    <scope>NUCLEOTIDE SEQUENCE [LARGE SCALE GENOMIC DNA]</scope>
    <source>
        <strain evidence="2">Cailab_2021Rc</strain>
        <tissue evidence="2">Muscle</tissue>
    </source>
</reference>
<dbReference type="EMBL" id="JBFDAA010000004">
    <property type="protein sequence ID" value="KAL1138072.1"/>
    <property type="molecule type" value="Genomic_DNA"/>
</dbReference>
<dbReference type="AlphaFoldDB" id="A0ABD0Z0U6"/>
<accession>A0ABD0Z0U6</accession>
<evidence type="ECO:0000313" key="3">
    <source>
        <dbReference type="Proteomes" id="UP001558652"/>
    </source>
</evidence>